<evidence type="ECO:0000256" key="1">
    <source>
        <dbReference type="ARBA" id="ARBA00022801"/>
    </source>
</evidence>
<accession>A0ABT2EMF5</accession>
<comment type="caution">
    <text evidence="5">The sequence shown here is derived from an EMBL/GenBank/DDBJ whole genome shotgun (WGS) entry which is preliminary data.</text>
</comment>
<dbReference type="InterPro" id="IPR017853">
    <property type="entry name" value="GH"/>
</dbReference>
<evidence type="ECO:0000313" key="5">
    <source>
        <dbReference type="EMBL" id="MCS3919132.1"/>
    </source>
</evidence>
<dbReference type="EMBL" id="JANUCP010000002">
    <property type="protein sequence ID" value="MCS3919132.1"/>
    <property type="molecule type" value="Genomic_DNA"/>
</dbReference>
<proteinExistence type="inferred from homology"/>
<sequence>MNRRKFLQGTIFAAANCLTKEGGNKVGTGKWSEEKAWEWQKKVGWLRGCNYIPRTAVNTIEMWQAETFDEKTIDQELGWAKKVCLNSIRVFLHYLVWEADPDGLKKRLDRFLKIAHKHGISVMLVLFDDCWNQEPKLGPQEPPIPGVHNSRWVASPGRSRVLDRKAWKGLEAYVKDIVGSFGKDERVIVWDLYNEPGNEGMGEKSLPLVEASFEWAREVSPSQPLTIGLWANFEDAMHLMFVELSDVLSFHAYDPPEGVRKKIEWLSRFKRPILCTEFLRRQVGNTFAALLPIFFQHKVGWYFWGLVAGKTQTYLDWSSKPGDPSPKIWQHDLLHPDGTPFDPSEIELLCGWAKRNPFANEQQGGDER</sequence>
<organism evidence="5 6">
    <name type="scientific">Candidatus Fervidibacter sacchari</name>
    <dbReference type="NCBI Taxonomy" id="1448929"/>
    <lineage>
        <taxon>Bacteria</taxon>
        <taxon>Candidatus Fervidibacterota</taxon>
        <taxon>Candidatus Fervidibacter</taxon>
    </lineage>
</organism>
<feature type="domain" description="Glycoside hydrolase family 5" evidence="4">
    <location>
        <begin position="84"/>
        <end position="304"/>
    </location>
</feature>
<dbReference type="Gene3D" id="3.20.20.80">
    <property type="entry name" value="Glycosidases"/>
    <property type="match status" value="1"/>
</dbReference>
<keyword evidence="2 3" id="KW-0326">Glycosidase</keyword>
<keyword evidence="6" id="KW-1185">Reference proteome</keyword>
<dbReference type="RefSeq" id="WP_259095298.1">
    <property type="nucleotide sequence ID" value="NZ_CP130454.1"/>
</dbReference>
<evidence type="ECO:0000256" key="2">
    <source>
        <dbReference type="ARBA" id="ARBA00023295"/>
    </source>
</evidence>
<reference evidence="5 6" key="1">
    <citation type="submission" date="2022-08" db="EMBL/GenBank/DDBJ databases">
        <title>Bacterial and archaeal communities from various locations to study Microbial Dark Matter (Phase II).</title>
        <authorList>
            <person name="Stepanauskas R."/>
        </authorList>
    </citation>
    <scope>NUCLEOTIDE SEQUENCE [LARGE SCALE GENOMIC DNA]</scope>
    <source>
        <strain evidence="5 6">PD1</strain>
    </source>
</reference>
<dbReference type="Proteomes" id="UP001204798">
    <property type="component" value="Unassembled WGS sequence"/>
</dbReference>
<keyword evidence="1 3" id="KW-0378">Hydrolase</keyword>
<gene>
    <name evidence="5" type="ORF">M2350_001532</name>
</gene>
<evidence type="ECO:0000313" key="6">
    <source>
        <dbReference type="Proteomes" id="UP001204798"/>
    </source>
</evidence>
<evidence type="ECO:0000259" key="4">
    <source>
        <dbReference type="Pfam" id="PF00150"/>
    </source>
</evidence>
<name>A0ABT2EMF5_9BACT</name>
<dbReference type="InterPro" id="IPR001547">
    <property type="entry name" value="Glyco_hydro_5"/>
</dbReference>
<comment type="similarity">
    <text evidence="3">Belongs to the glycosyl hydrolase 5 (cellulase A) family.</text>
</comment>
<protein>
    <recommendedName>
        <fullName evidence="4">Glycoside hydrolase family 5 domain-containing protein</fullName>
    </recommendedName>
</protein>
<dbReference type="SUPFAM" id="SSF51445">
    <property type="entry name" value="(Trans)glycosidases"/>
    <property type="match status" value="1"/>
</dbReference>
<evidence type="ECO:0000256" key="3">
    <source>
        <dbReference type="RuleBase" id="RU361153"/>
    </source>
</evidence>
<dbReference type="Pfam" id="PF00150">
    <property type="entry name" value="Cellulase"/>
    <property type="match status" value="1"/>
</dbReference>